<keyword evidence="4" id="KW-0472">Membrane</keyword>
<reference evidence="6" key="4">
    <citation type="submission" date="2025-09" db="UniProtKB">
        <authorList>
            <consortium name="Ensembl"/>
        </authorList>
    </citation>
    <scope>IDENTIFICATION</scope>
</reference>
<dbReference type="GeneTree" id="ENSGT00940000154960"/>
<protein>
    <submittedName>
        <fullName evidence="6">Leucine rich repeat containing 2</fullName>
    </submittedName>
</protein>
<dbReference type="InterPro" id="IPR055414">
    <property type="entry name" value="LRR_R13L4/SHOC2-like"/>
</dbReference>
<dbReference type="Pfam" id="PF00560">
    <property type="entry name" value="LRR_1"/>
    <property type="match status" value="1"/>
</dbReference>
<feature type="region of interest" description="Disordered" evidence="3">
    <location>
        <begin position="393"/>
        <end position="413"/>
    </location>
</feature>
<keyword evidence="2" id="KW-0677">Repeat</keyword>
<dbReference type="STRING" id="7994.ENSAMXP00000047530"/>
<organism evidence="6 7">
    <name type="scientific">Astyanax mexicanus</name>
    <name type="common">Blind cave fish</name>
    <name type="synonym">Astyanax fasciatus mexicanus</name>
    <dbReference type="NCBI Taxonomy" id="7994"/>
    <lineage>
        <taxon>Eukaryota</taxon>
        <taxon>Metazoa</taxon>
        <taxon>Chordata</taxon>
        <taxon>Craniata</taxon>
        <taxon>Vertebrata</taxon>
        <taxon>Euteleostomi</taxon>
        <taxon>Actinopterygii</taxon>
        <taxon>Neopterygii</taxon>
        <taxon>Teleostei</taxon>
        <taxon>Ostariophysi</taxon>
        <taxon>Characiformes</taxon>
        <taxon>Characoidei</taxon>
        <taxon>Acestrorhamphidae</taxon>
        <taxon>Acestrorhamphinae</taxon>
        <taxon>Astyanax</taxon>
    </lineage>
</organism>
<evidence type="ECO:0000256" key="4">
    <source>
        <dbReference type="SAM" id="Phobius"/>
    </source>
</evidence>
<dbReference type="PANTHER" id="PTHR48051:SF16">
    <property type="entry name" value="LEUCINE-RICH REPEAT-CONTAINING PROTEIN 2"/>
    <property type="match status" value="1"/>
</dbReference>
<name>A0A3B1K0B9_ASTMX</name>
<dbReference type="InterPro" id="IPR001611">
    <property type="entry name" value="Leu-rich_rpt"/>
</dbReference>
<dbReference type="Pfam" id="PF23598">
    <property type="entry name" value="LRR_14"/>
    <property type="match status" value="1"/>
</dbReference>
<dbReference type="PANTHER" id="PTHR48051">
    <property type="match status" value="1"/>
</dbReference>
<keyword evidence="7" id="KW-1185">Reference proteome</keyword>
<feature type="domain" description="Disease resistance R13L4/SHOC-2-like LRR" evidence="5">
    <location>
        <begin position="188"/>
        <end position="292"/>
    </location>
</feature>
<reference evidence="7" key="2">
    <citation type="journal article" date="2014" name="Nat. Commun.">
        <title>The cavefish genome reveals candidate genes for eye loss.</title>
        <authorList>
            <person name="McGaugh S.E."/>
            <person name="Gross J.B."/>
            <person name="Aken B."/>
            <person name="Blin M."/>
            <person name="Borowsky R."/>
            <person name="Chalopin D."/>
            <person name="Hinaux H."/>
            <person name="Jeffery W.R."/>
            <person name="Keene A."/>
            <person name="Ma L."/>
            <person name="Minx P."/>
            <person name="Murphy D."/>
            <person name="O'Quin K.E."/>
            <person name="Retaux S."/>
            <person name="Rohner N."/>
            <person name="Searle S.M."/>
            <person name="Stahl B.A."/>
            <person name="Tabin C."/>
            <person name="Volff J.N."/>
            <person name="Yoshizawa M."/>
            <person name="Warren W.C."/>
        </authorList>
    </citation>
    <scope>NUCLEOTIDE SEQUENCE [LARGE SCALE GENOMIC DNA]</scope>
    <source>
        <strain evidence="7">female</strain>
    </source>
</reference>
<feature type="compositionally biased region" description="Polar residues" evidence="3">
    <location>
        <begin position="1"/>
        <end position="10"/>
    </location>
</feature>
<keyword evidence="4" id="KW-0812">Transmembrane</keyword>
<reference evidence="6" key="3">
    <citation type="submission" date="2025-08" db="UniProtKB">
        <authorList>
            <consortium name="Ensembl"/>
        </authorList>
    </citation>
    <scope>IDENTIFICATION</scope>
</reference>
<evidence type="ECO:0000256" key="3">
    <source>
        <dbReference type="SAM" id="MobiDB-lite"/>
    </source>
</evidence>
<dbReference type="SUPFAM" id="SSF52058">
    <property type="entry name" value="L domain-like"/>
    <property type="match status" value="1"/>
</dbReference>
<dbReference type="SMART" id="SM00369">
    <property type="entry name" value="LRR_TYP"/>
    <property type="match status" value="4"/>
</dbReference>
<dbReference type="OrthoDB" id="660555at2759"/>
<feature type="region of interest" description="Disordered" evidence="3">
    <location>
        <begin position="1"/>
        <end position="22"/>
    </location>
</feature>
<dbReference type="Bgee" id="ENSAMXG00000020971">
    <property type="expression patterns" value="Expressed in muscle tissue and 8 other cell types or tissues"/>
</dbReference>
<keyword evidence="1" id="KW-0433">Leucine-rich repeat</keyword>
<reference evidence="7" key="1">
    <citation type="submission" date="2013-03" db="EMBL/GenBank/DDBJ databases">
        <authorList>
            <person name="Jeffery W."/>
            <person name="Warren W."/>
            <person name="Wilson R.K."/>
        </authorList>
    </citation>
    <scope>NUCLEOTIDE SEQUENCE</scope>
    <source>
        <strain evidence="7">female</strain>
    </source>
</reference>
<evidence type="ECO:0000256" key="2">
    <source>
        <dbReference type="ARBA" id="ARBA00022737"/>
    </source>
</evidence>
<dbReference type="InterPro" id="IPR032675">
    <property type="entry name" value="LRR_dom_sf"/>
</dbReference>
<dbReference type="SMART" id="SM00364">
    <property type="entry name" value="LRR_BAC"/>
    <property type="match status" value="3"/>
</dbReference>
<proteinExistence type="predicted"/>
<evidence type="ECO:0000313" key="6">
    <source>
        <dbReference type="Ensembl" id="ENSAMXP00000047530.1"/>
    </source>
</evidence>
<accession>A0A3B1K0B9</accession>
<dbReference type="FunFam" id="3.80.10.10:FF:000041">
    <property type="entry name" value="LRR receptor-like serine/threonine-protein kinase ERECTA"/>
    <property type="match status" value="1"/>
</dbReference>
<dbReference type="PROSITE" id="PS51450">
    <property type="entry name" value="LRR"/>
    <property type="match status" value="1"/>
</dbReference>
<dbReference type="InterPro" id="IPR050216">
    <property type="entry name" value="LRR_domain-containing"/>
</dbReference>
<evidence type="ECO:0000259" key="5">
    <source>
        <dbReference type="Pfam" id="PF23598"/>
    </source>
</evidence>
<dbReference type="Gene3D" id="3.80.10.10">
    <property type="entry name" value="Ribonuclease Inhibitor"/>
    <property type="match status" value="1"/>
</dbReference>
<sequence>MTHSNGSRLTPVNKPLKLERSSEGTQISQIHISETIMRTDSLGIDIPVYDLSLIRGLWETRVRKHKQRQRKELERVEKSALNKINQQWQYRIACRKMKIKEVNALQCYLERSAFAEMDILPTVDTSMSNGENSSSRRHDDVFYYFFSCTVVFTFFIRPFLFTADLDSEYKKFIFELHGKKWRKLPEDLQIMTFLREWHIRGTSIQKVPTYIEEFVDLRVLDIPKNGFTMLPPEIGKLVNLKELNVNYNKLSIIPPELGECENLEKLEMTANGDLSELPFELSNLKALKHLDLAENKFATIPICVLRMSSLQWLDMSNNRLTDLPEDIDRLSDLQTMFLHKNKLTYLPMVMANMDKLKMLVVSGDELTNLPSKLCDSPDIKFIKLFDNPIGKNEEEEKHHSISNATEEEEEDHEKEFMQTYVETLKDRATAPTYTTKVSLTCLL</sequence>
<evidence type="ECO:0000313" key="7">
    <source>
        <dbReference type="Proteomes" id="UP000018467"/>
    </source>
</evidence>
<feature type="transmembrane region" description="Helical" evidence="4">
    <location>
        <begin position="141"/>
        <end position="161"/>
    </location>
</feature>
<evidence type="ECO:0000256" key="1">
    <source>
        <dbReference type="ARBA" id="ARBA00022614"/>
    </source>
</evidence>
<dbReference type="AlphaFoldDB" id="A0A3B1K0B9"/>
<dbReference type="Ensembl" id="ENSAMXT00000053524.1">
    <property type="protein sequence ID" value="ENSAMXP00000047530.1"/>
    <property type="gene ID" value="ENSAMXG00000020971.2"/>
</dbReference>
<dbReference type="Proteomes" id="UP000018467">
    <property type="component" value="Unassembled WGS sequence"/>
</dbReference>
<dbReference type="GO" id="GO:0005737">
    <property type="term" value="C:cytoplasm"/>
    <property type="evidence" value="ECO:0007669"/>
    <property type="project" value="TreeGrafter"/>
</dbReference>
<dbReference type="InParanoid" id="A0A3B1K0B9"/>
<keyword evidence="4" id="KW-1133">Transmembrane helix</keyword>
<dbReference type="InterPro" id="IPR003591">
    <property type="entry name" value="Leu-rich_rpt_typical-subtyp"/>
</dbReference>